<evidence type="ECO:0000256" key="7">
    <source>
        <dbReference type="ARBA" id="ARBA00022777"/>
    </source>
</evidence>
<dbReference type="GO" id="GO:0005524">
    <property type="term" value="F:ATP binding"/>
    <property type="evidence" value="ECO:0007669"/>
    <property type="project" value="UniProtKB-KW"/>
</dbReference>
<dbReference type="PANTHER" id="PTHR24346:SF107">
    <property type="entry name" value="SERINE_THREONINE-PROTEIN KINASE CHK1"/>
    <property type="match status" value="1"/>
</dbReference>
<evidence type="ECO:0000256" key="10">
    <source>
        <dbReference type="ARBA" id="ARBA00023306"/>
    </source>
</evidence>
<dbReference type="FunFam" id="3.30.310.80:FF:000018">
    <property type="entry name" value="Serine/threonine-protein kinase grp"/>
    <property type="match status" value="1"/>
</dbReference>
<evidence type="ECO:0000256" key="6">
    <source>
        <dbReference type="ARBA" id="ARBA00022741"/>
    </source>
</evidence>
<keyword evidence="5" id="KW-0808">Transferase</keyword>
<keyword evidence="4" id="KW-0723">Serine/threonine-protein kinase</keyword>
<evidence type="ECO:0000259" key="14">
    <source>
        <dbReference type="PROSITE" id="PS50011"/>
    </source>
</evidence>
<organism evidence="16">
    <name type="scientific">Drosophila sechellia</name>
    <name type="common">Fruit fly</name>
    <dbReference type="NCBI Taxonomy" id="7238"/>
    <lineage>
        <taxon>Eukaryota</taxon>
        <taxon>Metazoa</taxon>
        <taxon>Ecdysozoa</taxon>
        <taxon>Arthropoda</taxon>
        <taxon>Hexapoda</taxon>
        <taxon>Insecta</taxon>
        <taxon>Pterygota</taxon>
        <taxon>Neoptera</taxon>
        <taxon>Endopterygota</taxon>
        <taxon>Diptera</taxon>
        <taxon>Brachycera</taxon>
        <taxon>Muscomorpha</taxon>
        <taxon>Ephydroidea</taxon>
        <taxon>Drosophilidae</taxon>
        <taxon>Drosophila</taxon>
        <taxon>Sophophora</taxon>
    </lineage>
</organism>
<dbReference type="GO" id="GO:0004674">
    <property type="term" value="F:protein serine/threonine kinase activity"/>
    <property type="evidence" value="ECO:0007669"/>
    <property type="project" value="UniProtKB-KW"/>
</dbReference>
<dbReference type="AlphaFoldDB" id="B4I529"/>
<evidence type="ECO:0000256" key="13">
    <source>
        <dbReference type="SAM" id="MobiDB-lite"/>
    </source>
</evidence>
<dbReference type="GO" id="GO:0005634">
    <property type="term" value="C:nucleus"/>
    <property type="evidence" value="ECO:0007669"/>
    <property type="project" value="UniProtKB-SubCell"/>
</dbReference>
<dbReference type="SMART" id="SM00220">
    <property type="entry name" value="S_TKc"/>
    <property type="match status" value="1"/>
</dbReference>
<dbReference type="OMA" id="GYTCKVG"/>
<name>B4I529_DROSE</name>
<comment type="catalytic activity">
    <reaction evidence="12">
        <text>L-seryl-[protein] + ATP = O-phospho-L-seryl-[protein] + ADP + H(+)</text>
        <dbReference type="Rhea" id="RHEA:17989"/>
        <dbReference type="Rhea" id="RHEA-COMP:9863"/>
        <dbReference type="Rhea" id="RHEA-COMP:11604"/>
        <dbReference type="ChEBI" id="CHEBI:15378"/>
        <dbReference type="ChEBI" id="CHEBI:29999"/>
        <dbReference type="ChEBI" id="CHEBI:30616"/>
        <dbReference type="ChEBI" id="CHEBI:83421"/>
        <dbReference type="ChEBI" id="CHEBI:456216"/>
        <dbReference type="EC" id="2.7.11.1"/>
    </reaction>
</comment>
<dbReference type="PROSITE" id="PS50011">
    <property type="entry name" value="PROTEIN_KINASE_DOM"/>
    <property type="match status" value="1"/>
</dbReference>
<comment type="subcellular location">
    <subcellularLocation>
        <location evidence="1">Nucleus</location>
    </subcellularLocation>
</comment>
<feature type="domain" description="Protein kinase" evidence="14">
    <location>
        <begin position="22"/>
        <end position="337"/>
    </location>
</feature>
<dbReference type="InterPro" id="IPR000719">
    <property type="entry name" value="Prot_kinase_dom"/>
</dbReference>
<keyword evidence="8" id="KW-0067">ATP-binding</keyword>
<dbReference type="Gene3D" id="3.30.310.80">
    <property type="entry name" value="Kinase associated domain 1, KA1"/>
    <property type="match status" value="1"/>
</dbReference>
<keyword evidence="6" id="KW-0547">Nucleotide-binding</keyword>
<accession>B4I529</accession>
<dbReference type="CDD" id="cd14069">
    <property type="entry name" value="STKc_Chk1"/>
    <property type="match status" value="1"/>
</dbReference>
<proteinExistence type="inferred from homology"/>
<dbReference type="EC" id="2.7.11.1" evidence="3"/>
<dbReference type="InterPro" id="IPR011009">
    <property type="entry name" value="Kinase-like_dom_sf"/>
</dbReference>
<dbReference type="Proteomes" id="UP000001292">
    <property type="component" value="Unassembled WGS sequence"/>
</dbReference>
<dbReference type="SUPFAM" id="SSF56112">
    <property type="entry name" value="Protein kinase-like (PK-like)"/>
    <property type="match status" value="1"/>
</dbReference>
<dbReference type="Gene3D" id="3.30.200.20">
    <property type="entry name" value="Phosphorylase Kinase, domain 1"/>
    <property type="match status" value="1"/>
</dbReference>
<evidence type="ECO:0000256" key="2">
    <source>
        <dbReference type="ARBA" id="ARBA00010791"/>
    </source>
</evidence>
<dbReference type="PhylomeDB" id="B4I529"/>
<evidence type="ECO:0000313" key="15">
    <source>
        <dbReference type="EMBL" id="EDW55485.1"/>
    </source>
</evidence>
<evidence type="ECO:0000256" key="8">
    <source>
        <dbReference type="ARBA" id="ARBA00022840"/>
    </source>
</evidence>
<dbReference type="STRING" id="7238.B4I529"/>
<evidence type="ECO:0000256" key="3">
    <source>
        <dbReference type="ARBA" id="ARBA00012513"/>
    </source>
</evidence>
<comment type="similarity">
    <text evidence="2">Belongs to the protein kinase superfamily. CAMK Ser/Thr protein kinase family. NIM1 subfamily.</text>
</comment>
<dbReference type="Gene3D" id="1.10.510.10">
    <property type="entry name" value="Transferase(Phosphotransferase) domain 1"/>
    <property type="match status" value="1"/>
</dbReference>
<dbReference type="GO" id="GO:0000077">
    <property type="term" value="P:DNA damage checkpoint signaling"/>
    <property type="evidence" value="ECO:0007669"/>
    <property type="project" value="InterPro"/>
</dbReference>
<keyword evidence="7" id="KW-0418">Kinase</keyword>
<dbReference type="InterPro" id="IPR034670">
    <property type="entry name" value="Chk1_catalytic_dom"/>
</dbReference>
<dbReference type="HOGENOM" id="CLU_000288_59_8_1"/>
<sequence length="570" mass="64180">MAATLTEAGTGPAATREFVEGWTLAQTLGEGAYGEDSSVRMSPVSGSGEFEEYGSTTNDRQTAYGALNAPGRRTVDTQTPALQLQLQFVLQRSVKLLINRQTGEAVAMKMVDLKKHPDAPNSVRKEVCIQKMLQDTHILRFFGKRSQGSVEYIFLEYAAGGELFDRIEPDVGMPQHEAQRYFTQLLSGLNYLHQRGIAHRDLKPENLLLDEHDNVKISDFGMATMFRCKGKERLLDKRCGTLPYVAPEVLQKAYHAQPADLWSCGVILVTMLAGELPWDQPSTNCTEFTNWRDNDHWQLQTPWSKLDTLAISLLRKLLATSPGTRLTLEKTLDHKWCNMQFADNERSYDLVDSAAALEICSPKAKRQRLQSSAHLSNGLDDSISRNYCSQPMPTMRSDYDFNVRLGSGRSKEDGGDRQALVQEARLSYSFSQPALLDDLLLATQMNQTQNASQNYFQRLVRRMTRFFVTTRWDDTIKRLVGTIERLGGYTCKFGDDGVVTVSTVDRNKLRLVFKAHIIEMDGKILVDCRLSKGCGLEFKRRFIKIKNALEDIVLKGPTTWPIAIATNSVP</sequence>
<evidence type="ECO:0000313" key="16">
    <source>
        <dbReference type="Proteomes" id="UP000001292"/>
    </source>
</evidence>
<evidence type="ECO:0000256" key="4">
    <source>
        <dbReference type="ARBA" id="ARBA00022527"/>
    </source>
</evidence>
<protein>
    <recommendedName>
        <fullName evidence="3">non-specific serine/threonine protein kinase</fullName>
        <ecNumber evidence="3">2.7.11.1</ecNumber>
    </recommendedName>
</protein>
<keyword evidence="10" id="KW-0131">Cell cycle</keyword>
<dbReference type="GO" id="GO:0005737">
    <property type="term" value="C:cytoplasm"/>
    <property type="evidence" value="ECO:0007669"/>
    <property type="project" value="TreeGrafter"/>
</dbReference>
<evidence type="ECO:0000256" key="11">
    <source>
        <dbReference type="ARBA" id="ARBA00047899"/>
    </source>
</evidence>
<keyword evidence="9" id="KW-0539">Nucleus</keyword>
<dbReference type="FunFam" id="1.10.510.10:FF:000301">
    <property type="entry name" value="Serine/threonine-protein kinase Chk1"/>
    <property type="match status" value="1"/>
</dbReference>
<evidence type="ECO:0000256" key="12">
    <source>
        <dbReference type="ARBA" id="ARBA00048679"/>
    </source>
</evidence>
<keyword evidence="16" id="KW-1185">Reference proteome</keyword>
<dbReference type="PANTHER" id="PTHR24346">
    <property type="entry name" value="MAP/MICROTUBULE AFFINITY-REGULATING KINASE"/>
    <property type="match status" value="1"/>
</dbReference>
<evidence type="ECO:0000256" key="1">
    <source>
        <dbReference type="ARBA" id="ARBA00004123"/>
    </source>
</evidence>
<dbReference type="InterPro" id="IPR008271">
    <property type="entry name" value="Ser/Thr_kinase_AS"/>
</dbReference>
<reference evidence="15 16" key="1">
    <citation type="journal article" date="2007" name="Nature">
        <title>Evolution of genes and genomes on the Drosophila phylogeny.</title>
        <authorList>
            <consortium name="Drosophila 12 Genomes Consortium"/>
            <person name="Clark A.G."/>
            <person name="Eisen M.B."/>
            <person name="Smith D.R."/>
            <person name="Bergman C.M."/>
            <person name="Oliver B."/>
            <person name="Markow T.A."/>
            <person name="Kaufman T.C."/>
            <person name="Kellis M."/>
            <person name="Gelbart W."/>
            <person name="Iyer V.N."/>
            <person name="Pollard D.A."/>
            <person name="Sackton T.B."/>
            <person name="Larracuente A.M."/>
            <person name="Singh N.D."/>
            <person name="Abad J.P."/>
            <person name="Abt D.N."/>
            <person name="Adryan B."/>
            <person name="Aguade M."/>
            <person name="Akashi H."/>
            <person name="Anderson W.W."/>
            <person name="Aquadro C.F."/>
            <person name="Ardell D.H."/>
            <person name="Arguello R."/>
            <person name="Artieri C.G."/>
            <person name="Barbash D.A."/>
            <person name="Barker D."/>
            <person name="Barsanti P."/>
            <person name="Batterham P."/>
            <person name="Batzoglou S."/>
            <person name="Begun D."/>
            <person name="Bhutkar A."/>
            <person name="Blanco E."/>
            <person name="Bosak S.A."/>
            <person name="Bradley R.K."/>
            <person name="Brand A.D."/>
            <person name="Brent M.R."/>
            <person name="Brooks A.N."/>
            <person name="Brown R.H."/>
            <person name="Butlin R.K."/>
            <person name="Caggese C."/>
            <person name="Calvi B.R."/>
            <person name="Bernardo de Carvalho A."/>
            <person name="Caspi A."/>
            <person name="Castrezana S."/>
            <person name="Celniker S.E."/>
            <person name="Chang J.L."/>
            <person name="Chapple C."/>
            <person name="Chatterji S."/>
            <person name="Chinwalla A."/>
            <person name="Civetta A."/>
            <person name="Clifton S.W."/>
            <person name="Comeron J.M."/>
            <person name="Costello J.C."/>
            <person name="Coyne J.A."/>
            <person name="Daub J."/>
            <person name="David R.G."/>
            <person name="Delcher A.L."/>
            <person name="Delehaunty K."/>
            <person name="Do C.B."/>
            <person name="Ebling H."/>
            <person name="Edwards K."/>
            <person name="Eickbush T."/>
            <person name="Evans J.D."/>
            <person name="Filipski A."/>
            <person name="Findeiss S."/>
            <person name="Freyhult E."/>
            <person name="Fulton L."/>
            <person name="Fulton R."/>
            <person name="Garcia A.C."/>
            <person name="Gardiner A."/>
            <person name="Garfield D.A."/>
            <person name="Garvin B.E."/>
            <person name="Gibson G."/>
            <person name="Gilbert D."/>
            <person name="Gnerre S."/>
            <person name="Godfrey J."/>
            <person name="Good R."/>
            <person name="Gotea V."/>
            <person name="Gravely B."/>
            <person name="Greenberg A.J."/>
            <person name="Griffiths-Jones S."/>
            <person name="Gross S."/>
            <person name="Guigo R."/>
            <person name="Gustafson E.A."/>
            <person name="Haerty W."/>
            <person name="Hahn M.W."/>
            <person name="Halligan D.L."/>
            <person name="Halpern A.L."/>
            <person name="Halter G.M."/>
            <person name="Han M.V."/>
            <person name="Heger A."/>
            <person name="Hillier L."/>
            <person name="Hinrichs A.S."/>
            <person name="Holmes I."/>
            <person name="Hoskins R.A."/>
            <person name="Hubisz M.J."/>
            <person name="Hultmark D."/>
            <person name="Huntley M.A."/>
            <person name="Jaffe D.B."/>
            <person name="Jagadeeshan S."/>
            <person name="Jeck W.R."/>
            <person name="Johnson J."/>
            <person name="Jones C.D."/>
            <person name="Jordan W.C."/>
            <person name="Karpen G.H."/>
            <person name="Kataoka E."/>
            <person name="Keightley P.D."/>
            <person name="Kheradpour P."/>
            <person name="Kirkness E.F."/>
            <person name="Koerich L.B."/>
            <person name="Kristiansen K."/>
            <person name="Kudrna D."/>
            <person name="Kulathinal R.J."/>
            <person name="Kumar S."/>
            <person name="Kwok R."/>
            <person name="Lander E."/>
            <person name="Langley C.H."/>
            <person name="Lapoint R."/>
            <person name="Lazzaro B.P."/>
            <person name="Lee S.J."/>
            <person name="Levesque L."/>
            <person name="Li R."/>
            <person name="Lin C.F."/>
            <person name="Lin M.F."/>
            <person name="Lindblad-Toh K."/>
            <person name="Llopart A."/>
            <person name="Long M."/>
            <person name="Low L."/>
            <person name="Lozovsky E."/>
            <person name="Lu J."/>
            <person name="Luo M."/>
            <person name="Machado C.A."/>
            <person name="Makalowski W."/>
            <person name="Marzo M."/>
            <person name="Matsuda M."/>
            <person name="Matzkin L."/>
            <person name="McAllister B."/>
            <person name="McBride C.S."/>
            <person name="McKernan B."/>
            <person name="McKernan K."/>
            <person name="Mendez-Lago M."/>
            <person name="Minx P."/>
            <person name="Mollenhauer M.U."/>
            <person name="Montooth K."/>
            <person name="Mount S.M."/>
            <person name="Mu X."/>
            <person name="Myers E."/>
            <person name="Negre B."/>
            <person name="Newfeld S."/>
            <person name="Nielsen R."/>
            <person name="Noor M.A."/>
            <person name="O'Grady P."/>
            <person name="Pachter L."/>
            <person name="Papaceit M."/>
            <person name="Parisi M.J."/>
            <person name="Parisi M."/>
            <person name="Parts L."/>
            <person name="Pedersen J.S."/>
            <person name="Pesole G."/>
            <person name="Phillippy A.M."/>
            <person name="Ponting C.P."/>
            <person name="Pop M."/>
            <person name="Porcelli D."/>
            <person name="Powell J.R."/>
            <person name="Prohaska S."/>
            <person name="Pruitt K."/>
            <person name="Puig M."/>
            <person name="Quesneville H."/>
            <person name="Ram K.R."/>
            <person name="Rand D."/>
            <person name="Rasmussen M.D."/>
            <person name="Reed L.K."/>
            <person name="Reenan R."/>
            <person name="Reily A."/>
            <person name="Remington K.A."/>
            <person name="Rieger T.T."/>
            <person name="Ritchie M.G."/>
            <person name="Robin C."/>
            <person name="Rogers Y.H."/>
            <person name="Rohde C."/>
            <person name="Rozas J."/>
            <person name="Rubenfield M.J."/>
            <person name="Ruiz A."/>
            <person name="Russo S."/>
            <person name="Salzberg S.L."/>
            <person name="Sanchez-Gracia A."/>
            <person name="Saranga D.J."/>
            <person name="Sato H."/>
            <person name="Schaeffer S.W."/>
            <person name="Schatz M.C."/>
            <person name="Schlenke T."/>
            <person name="Schwartz R."/>
            <person name="Segarra C."/>
            <person name="Singh R.S."/>
            <person name="Sirot L."/>
            <person name="Sirota M."/>
            <person name="Sisneros N.B."/>
            <person name="Smith C.D."/>
            <person name="Smith T.F."/>
            <person name="Spieth J."/>
            <person name="Stage D.E."/>
            <person name="Stark A."/>
            <person name="Stephan W."/>
            <person name="Strausberg R.L."/>
            <person name="Strempel S."/>
            <person name="Sturgill D."/>
            <person name="Sutton G."/>
            <person name="Sutton G.G."/>
            <person name="Tao W."/>
            <person name="Teichmann S."/>
            <person name="Tobari Y.N."/>
            <person name="Tomimura Y."/>
            <person name="Tsolas J.M."/>
            <person name="Valente V.L."/>
            <person name="Venter E."/>
            <person name="Venter J.C."/>
            <person name="Vicario S."/>
            <person name="Vieira F.G."/>
            <person name="Vilella A.J."/>
            <person name="Villasante A."/>
            <person name="Walenz B."/>
            <person name="Wang J."/>
            <person name="Wasserman M."/>
            <person name="Watts T."/>
            <person name="Wilson D."/>
            <person name="Wilson R.K."/>
            <person name="Wing R.A."/>
            <person name="Wolfner M.F."/>
            <person name="Wong A."/>
            <person name="Wong G.K."/>
            <person name="Wu C.I."/>
            <person name="Wu G."/>
            <person name="Yamamoto D."/>
            <person name="Yang H.P."/>
            <person name="Yang S.P."/>
            <person name="Yorke J.A."/>
            <person name="Yoshida K."/>
            <person name="Zdobnov E."/>
            <person name="Zhang P."/>
            <person name="Zhang Y."/>
            <person name="Zimin A.V."/>
            <person name="Baldwin J."/>
            <person name="Abdouelleil A."/>
            <person name="Abdulkadir J."/>
            <person name="Abebe A."/>
            <person name="Abera B."/>
            <person name="Abreu J."/>
            <person name="Acer S.C."/>
            <person name="Aftuck L."/>
            <person name="Alexander A."/>
            <person name="An P."/>
            <person name="Anderson E."/>
            <person name="Anderson S."/>
            <person name="Arachi H."/>
            <person name="Azer M."/>
            <person name="Bachantsang P."/>
            <person name="Barry A."/>
            <person name="Bayul T."/>
            <person name="Berlin A."/>
            <person name="Bessette D."/>
            <person name="Bloom T."/>
            <person name="Blye J."/>
            <person name="Boguslavskiy L."/>
            <person name="Bonnet C."/>
            <person name="Boukhgalter B."/>
            <person name="Bourzgui I."/>
            <person name="Brown A."/>
            <person name="Cahill P."/>
            <person name="Channer S."/>
            <person name="Cheshatsang Y."/>
            <person name="Chuda L."/>
            <person name="Citroen M."/>
            <person name="Collymore A."/>
            <person name="Cooke P."/>
            <person name="Costello M."/>
            <person name="D'Aco K."/>
            <person name="Daza R."/>
            <person name="De Haan G."/>
            <person name="DeGray S."/>
            <person name="DeMaso C."/>
            <person name="Dhargay N."/>
            <person name="Dooley K."/>
            <person name="Dooley E."/>
            <person name="Doricent M."/>
            <person name="Dorje P."/>
            <person name="Dorjee K."/>
            <person name="Dupes A."/>
            <person name="Elong R."/>
            <person name="Falk J."/>
            <person name="Farina A."/>
            <person name="Faro S."/>
            <person name="Ferguson D."/>
            <person name="Fisher S."/>
            <person name="Foley C.D."/>
            <person name="Franke A."/>
            <person name="Friedrich D."/>
            <person name="Gadbois L."/>
            <person name="Gearin G."/>
            <person name="Gearin C.R."/>
            <person name="Giannoukos G."/>
            <person name="Goode T."/>
            <person name="Graham J."/>
            <person name="Grandbois E."/>
            <person name="Grewal S."/>
            <person name="Gyaltsen K."/>
            <person name="Hafez N."/>
            <person name="Hagos B."/>
            <person name="Hall J."/>
            <person name="Henson C."/>
            <person name="Hollinger A."/>
            <person name="Honan T."/>
            <person name="Huard M.D."/>
            <person name="Hughes L."/>
            <person name="Hurhula B."/>
            <person name="Husby M.E."/>
            <person name="Kamat A."/>
            <person name="Kanga B."/>
            <person name="Kashin S."/>
            <person name="Khazanovich D."/>
            <person name="Kisner P."/>
            <person name="Lance K."/>
            <person name="Lara M."/>
            <person name="Lee W."/>
            <person name="Lennon N."/>
            <person name="Letendre F."/>
            <person name="LeVine R."/>
            <person name="Lipovsky A."/>
            <person name="Liu X."/>
            <person name="Liu J."/>
            <person name="Liu S."/>
            <person name="Lokyitsang T."/>
            <person name="Lokyitsang Y."/>
            <person name="Lubonja R."/>
            <person name="Lui A."/>
            <person name="MacDonald P."/>
            <person name="Magnisalis V."/>
            <person name="Maru K."/>
            <person name="Matthews C."/>
            <person name="McCusker W."/>
            <person name="McDonough S."/>
            <person name="Mehta T."/>
            <person name="Meldrim J."/>
            <person name="Meneus L."/>
            <person name="Mihai O."/>
            <person name="Mihalev A."/>
            <person name="Mihova T."/>
            <person name="Mittelman R."/>
            <person name="Mlenga V."/>
            <person name="Montmayeur A."/>
            <person name="Mulrain L."/>
            <person name="Navidi A."/>
            <person name="Naylor J."/>
            <person name="Negash T."/>
            <person name="Nguyen T."/>
            <person name="Nguyen N."/>
            <person name="Nicol R."/>
            <person name="Norbu C."/>
            <person name="Norbu N."/>
            <person name="Novod N."/>
            <person name="O'Neill B."/>
            <person name="Osman S."/>
            <person name="Markiewicz E."/>
            <person name="Oyono O.L."/>
            <person name="Patti C."/>
            <person name="Phunkhang P."/>
            <person name="Pierre F."/>
            <person name="Priest M."/>
            <person name="Raghuraman S."/>
            <person name="Rege F."/>
            <person name="Reyes R."/>
            <person name="Rise C."/>
            <person name="Rogov P."/>
            <person name="Ross K."/>
            <person name="Ryan E."/>
            <person name="Settipalli S."/>
            <person name="Shea T."/>
            <person name="Sherpa N."/>
            <person name="Shi L."/>
            <person name="Shih D."/>
            <person name="Sparrow T."/>
            <person name="Spaulding J."/>
            <person name="Stalker J."/>
            <person name="Stange-Thomann N."/>
            <person name="Stavropoulos S."/>
            <person name="Stone C."/>
            <person name="Strader C."/>
            <person name="Tesfaye S."/>
            <person name="Thomson T."/>
            <person name="Thoulutsang Y."/>
            <person name="Thoulutsang D."/>
            <person name="Topham K."/>
            <person name="Topping I."/>
            <person name="Tsamla T."/>
            <person name="Vassiliev H."/>
            <person name="Vo A."/>
            <person name="Wangchuk T."/>
            <person name="Wangdi T."/>
            <person name="Weiand M."/>
            <person name="Wilkinson J."/>
            <person name="Wilson A."/>
            <person name="Yadav S."/>
            <person name="Young G."/>
            <person name="Yu Q."/>
            <person name="Zembek L."/>
            <person name="Zhong D."/>
            <person name="Zimmer A."/>
            <person name="Zwirko Z."/>
            <person name="Jaffe D.B."/>
            <person name="Alvarez P."/>
            <person name="Brockman W."/>
            <person name="Butler J."/>
            <person name="Chin C."/>
            <person name="Gnerre S."/>
            <person name="Grabherr M."/>
            <person name="Kleber M."/>
            <person name="Mauceli E."/>
            <person name="MacCallum I."/>
        </authorList>
    </citation>
    <scope>NUCLEOTIDE SEQUENCE [LARGE SCALE GENOMIC DNA]</scope>
    <source>
        <strain evidence="16">Rob3c / Tucson 14021-0248.25</strain>
    </source>
</reference>
<dbReference type="EMBL" id="CH480822">
    <property type="protein sequence ID" value="EDW55485.1"/>
    <property type="molecule type" value="Genomic_DNA"/>
</dbReference>
<dbReference type="Pfam" id="PF00069">
    <property type="entry name" value="Pkinase"/>
    <property type="match status" value="1"/>
</dbReference>
<gene>
    <name evidence="15" type="primary">Dsec\GM17194</name>
    <name evidence="15" type="ORF">Dsec_GM17194</name>
</gene>
<evidence type="ECO:0000256" key="9">
    <source>
        <dbReference type="ARBA" id="ARBA00023242"/>
    </source>
</evidence>
<feature type="region of interest" description="Disordered" evidence="13">
    <location>
        <begin position="34"/>
        <end position="57"/>
    </location>
</feature>
<dbReference type="PROSITE" id="PS00108">
    <property type="entry name" value="PROTEIN_KINASE_ST"/>
    <property type="match status" value="1"/>
</dbReference>
<comment type="catalytic activity">
    <reaction evidence="11">
        <text>L-threonyl-[protein] + ATP = O-phospho-L-threonyl-[protein] + ADP + H(+)</text>
        <dbReference type="Rhea" id="RHEA:46608"/>
        <dbReference type="Rhea" id="RHEA-COMP:11060"/>
        <dbReference type="Rhea" id="RHEA-COMP:11605"/>
        <dbReference type="ChEBI" id="CHEBI:15378"/>
        <dbReference type="ChEBI" id="CHEBI:30013"/>
        <dbReference type="ChEBI" id="CHEBI:30616"/>
        <dbReference type="ChEBI" id="CHEBI:61977"/>
        <dbReference type="ChEBI" id="CHEBI:456216"/>
        <dbReference type="EC" id="2.7.11.1"/>
    </reaction>
</comment>
<evidence type="ECO:0000256" key="5">
    <source>
        <dbReference type="ARBA" id="ARBA00022679"/>
    </source>
</evidence>